<gene>
    <name evidence="2" type="ORF">B0H65DRAFT_572324</name>
</gene>
<dbReference type="RefSeq" id="XP_062683521.1">
    <property type="nucleotide sequence ID" value="XM_062830506.1"/>
</dbReference>
<organism evidence="2 3">
    <name type="scientific">Neurospora tetraspora</name>
    <dbReference type="NCBI Taxonomy" id="94610"/>
    <lineage>
        <taxon>Eukaryota</taxon>
        <taxon>Fungi</taxon>
        <taxon>Dikarya</taxon>
        <taxon>Ascomycota</taxon>
        <taxon>Pezizomycotina</taxon>
        <taxon>Sordariomycetes</taxon>
        <taxon>Sordariomycetidae</taxon>
        <taxon>Sordariales</taxon>
        <taxon>Sordariaceae</taxon>
        <taxon>Neurospora</taxon>
    </lineage>
</organism>
<sequence>TRRRIRRRENTSRSPLAREDDKHYPNSSFPLPFIQDIMGCKLSRGPVPELHNLRIMVTCTTTKADHGCQQMIKDFRIENAHIYSDALVEHRDGWGKHLVEPISKKEAEKLAGKEAEKGAEKAAEKGAEKAAEKGAENDRPPLFEVKVGLCAGTGGESWAQGVILQHAMTAKSEVWVGPRSLDLGVLMDDIAGGNPTLEPVKEDDPRVEELTKSEKPGP</sequence>
<feature type="region of interest" description="Disordered" evidence="1">
    <location>
        <begin position="192"/>
        <end position="218"/>
    </location>
</feature>
<dbReference type="Proteomes" id="UP001278500">
    <property type="component" value="Unassembled WGS sequence"/>
</dbReference>
<accession>A0AAE0JJ37</accession>
<feature type="region of interest" description="Disordered" evidence="1">
    <location>
        <begin position="1"/>
        <end position="25"/>
    </location>
</feature>
<keyword evidence="3" id="KW-1185">Reference proteome</keyword>
<dbReference type="EMBL" id="JAUEPP010000003">
    <property type="protein sequence ID" value="KAK3348439.1"/>
    <property type="molecule type" value="Genomic_DNA"/>
</dbReference>
<evidence type="ECO:0000256" key="1">
    <source>
        <dbReference type="SAM" id="MobiDB-lite"/>
    </source>
</evidence>
<feature type="compositionally biased region" description="Basic and acidic residues" evidence="1">
    <location>
        <begin position="8"/>
        <end position="24"/>
    </location>
</feature>
<dbReference type="GeneID" id="87867660"/>
<feature type="compositionally biased region" description="Basic and acidic residues" evidence="1">
    <location>
        <begin position="199"/>
        <end position="218"/>
    </location>
</feature>
<feature type="region of interest" description="Disordered" evidence="1">
    <location>
        <begin position="108"/>
        <end position="137"/>
    </location>
</feature>
<feature type="non-terminal residue" evidence="2">
    <location>
        <position position="1"/>
    </location>
</feature>
<evidence type="ECO:0000313" key="2">
    <source>
        <dbReference type="EMBL" id="KAK3348439.1"/>
    </source>
</evidence>
<reference evidence="2" key="2">
    <citation type="submission" date="2023-06" db="EMBL/GenBank/DDBJ databases">
        <authorList>
            <consortium name="Lawrence Berkeley National Laboratory"/>
            <person name="Haridas S."/>
            <person name="Hensen N."/>
            <person name="Bonometti L."/>
            <person name="Westerberg I."/>
            <person name="Brannstrom I.O."/>
            <person name="Guillou S."/>
            <person name="Cros-Aarteil S."/>
            <person name="Calhoun S."/>
            <person name="Kuo A."/>
            <person name="Mondo S."/>
            <person name="Pangilinan J."/>
            <person name="Riley R."/>
            <person name="Labutti K."/>
            <person name="Andreopoulos B."/>
            <person name="Lipzen A."/>
            <person name="Chen C."/>
            <person name="Yanf M."/>
            <person name="Daum C."/>
            <person name="Ng V."/>
            <person name="Clum A."/>
            <person name="Steindorff A."/>
            <person name="Ohm R."/>
            <person name="Martin F."/>
            <person name="Silar P."/>
            <person name="Natvig D."/>
            <person name="Lalanne C."/>
            <person name="Gautier V."/>
            <person name="Ament-Velasquez S.L."/>
            <person name="Kruys A."/>
            <person name="Hutchinson M.I."/>
            <person name="Powell A.J."/>
            <person name="Barry K."/>
            <person name="Miller A.N."/>
            <person name="Grigoriev I.V."/>
            <person name="Debuchy R."/>
            <person name="Gladieux P."/>
            <person name="Thoren M.H."/>
            <person name="Johannesson H."/>
        </authorList>
    </citation>
    <scope>NUCLEOTIDE SEQUENCE</scope>
    <source>
        <strain evidence="2">CBS 560.94</strain>
    </source>
</reference>
<name>A0AAE0JJ37_9PEZI</name>
<proteinExistence type="predicted"/>
<evidence type="ECO:0000313" key="3">
    <source>
        <dbReference type="Proteomes" id="UP001278500"/>
    </source>
</evidence>
<dbReference type="AlphaFoldDB" id="A0AAE0JJ37"/>
<protein>
    <submittedName>
        <fullName evidence="2">Uncharacterized protein</fullName>
    </submittedName>
</protein>
<reference evidence="2" key="1">
    <citation type="journal article" date="2023" name="Mol. Phylogenet. Evol.">
        <title>Genome-scale phylogeny and comparative genomics of the fungal order Sordariales.</title>
        <authorList>
            <person name="Hensen N."/>
            <person name="Bonometti L."/>
            <person name="Westerberg I."/>
            <person name="Brannstrom I.O."/>
            <person name="Guillou S."/>
            <person name="Cros-Aarteil S."/>
            <person name="Calhoun S."/>
            <person name="Haridas S."/>
            <person name="Kuo A."/>
            <person name="Mondo S."/>
            <person name="Pangilinan J."/>
            <person name="Riley R."/>
            <person name="LaButti K."/>
            <person name="Andreopoulos B."/>
            <person name="Lipzen A."/>
            <person name="Chen C."/>
            <person name="Yan M."/>
            <person name="Daum C."/>
            <person name="Ng V."/>
            <person name="Clum A."/>
            <person name="Steindorff A."/>
            <person name="Ohm R.A."/>
            <person name="Martin F."/>
            <person name="Silar P."/>
            <person name="Natvig D.O."/>
            <person name="Lalanne C."/>
            <person name="Gautier V."/>
            <person name="Ament-Velasquez S.L."/>
            <person name="Kruys A."/>
            <person name="Hutchinson M.I."/>
            <person name="Powell A.J."/>
            <person name="Barry K."/>
            <person name="Miller A.N."/>
            <person name="Grigoriev I.V."/>
            <person name="Debuchy R."/>
            <person name="Gladieux P."/>
            <person name="Hiltunen Thoren M."/>
            <person name="Johannesson H."/>
        </authorList>
    </citation>
    <scope>NUCLEOTIDE SEQUENCE</scope>
    <source>
        <strain evidence="2">CBS 560.94</strain>
    </source>
</reference>
<comment type="caution">
    <text evidence="2">The sequence shown here is derived from an EMBL/GenBank/DDBJ whole genome shotgun (WGS) entry which is preliminary data.</text>
</comment>